<reference evidence="1" key="1">
    <citation type="submission" date="2021-02" db="EMBL/GenBank/DDBJ databases">
        <authorList>
            <consortium name="DOE Joint Genome Institute"/>
            <person name="Ahrendt S."/>
            <person name="Looney B.P."/>
            <person name="Miyauchi S."/>
            <person name="Morin E."/>
            <person name="Drula E."/>
            <person name="Courty P.E."/>
            <person name="Chicoki N."/>
            <person name="Fauchery L."/>
            <person name="Kohler A."/>
            <person name="Kuo A."/>
            <person name="Labutti K."/>
            <person name="Pangilinan J."/>
            <person name="Lipzen A."/>
            <person name="Riley R."/>
            <person name="Andreopoulos W."/>
            <person name="He G."/>
            <person name="Johnson J."/>
            <person name="Barry K.W."/>
            <person name="Grigoriev I.V."/>
            <person name="Nagy L."/>
            <person name="Hibbett D."/>
            <person name="Henrissat B."/>
            <person name="Matheny P.B."/>
            <person name="Labbe J."/>
            <person name="Martin F."/>
        </authorList>
    </citation>
    <scope>NUCLEOTIDE SEQUENCE</scope>
    <source>
        <strain evidence="1">FP105234-sp</strain>
    </source>
</reference>
<protein>
    <submittedName>
        <fullName evidence="1">Uncharacterized protein</fullName>
    </submittedName>
</protein>
<accession>A0ACB8RAX1</accession>
<evidence type="ECO:0000313" key="2">
    <source>
        <dbReference type="Proteomes" id="UP000814033"/>
    </source>
</evidence>
<proteinExistence type="predicted"/>
<keyword evidence="2" id="KW-1185">Reference proteome</keyword>
<gene>
    <name evidence="1" type="ORF">FA95DRAFT_1611298</name>
</gene>
<evidence type="ECO:0000313" key="1">
    <source>
        <dbReference type="EMBL" id="KAI0041077.1"/>
    </source>
</evidence>
<dbReference type="Proteomes" id="UP000814033">
    <property type="component" value="Unassembled WGS sequence"/>
</dbReference>
<organism evidence="1 2">
    <name type="scientific">Auriscalpium vulgare</name>
    <dbReference type="NCBI Taxonomy" id="40419"/>
    <lineage>
        <taxon>Eukaryota</taxon>
        <taxon>Fungi</taxon>
        <taxon>Dikarya</taxon>
        <taxon>Basidiomycota</taxon>
        <taxon>Agaricomycotina</taxon>
        <taxon>Agaricomycetes</taxon>
        <taxon>Russulales</taxon>
        <taxon>Auriscalpiaceae</taxon>
        <taxon>Auriscalpium</taxon>
    </lineage>
</organism>
<comment type="caution">
    <text evidence="1">The sequence shown here is derived from an EMBL/GenBank/DDBJ whole genome shotgun (WGS) entry which is preliminary data.</text>
</comment>
<dbReference type="EMBL" id="MU276146">
    <property type="protein sequence ID" value="KAI0041077.1"/>
    <property type="molecule type" value="Genomic_DNA"/>
</dbReference>
<sequence>MSNLTLCVPPGIDPNNNPDGIYGIKANPDLSGIGIRVNFYLIILSCAITPAMPYTIRLLFTLFAHAWLLGIGLLFAVVIQTAQKQLSLYDALLVAHILWFLGIQILPADPSIFTSARRFFMAAQQAATLVVAIAWSLYMWLHTDTFGSQPACNSHVRYMFFFHSVPATTGRMPKVAAAFLIMESVGAAGVVAFLLGWAWTALRKQGVVFPGILPNKTYGLFIAVYATVNLELFVRRNKHLLVNPEESVWTLGQVLSLVMIFFTICEFIPVVFGLNRPPRLGFYVGGEERGDPSTSDEEQGIPSMSDAISGPRPGLSIPAFHPMPVEKPPMAHIEKS</sequence>
<name>A0ACB8RAX1_9AGAM</name>
<reference evidence="1" key="2">
    <citation type="journal article" date="2022" name="New Phytol.">
        <title>Evolutionary transition to the ectomycorrhizal habit in the genomes of a hyperdiverse lineage of mushroom-forming fungi.</title>
        <authorList>
            <person name="Looney B."/>
            <person name="Miyauchi S."/>
            <person name="Morin E."/>
            <person name="Drula E."/>
            <person name="Courty P.E."/>
            <person name="Kohler A."/>
            <person name="Kuo A."/>
            <person name="LaButti K."/>
            <person name="Pangilinan J."/>
            <person name="Lipzen A."/>
            <person name="Riley R."/>
            <person name="Andreopoulos W."/>
            <person name="He G."/>
            <person name="Johnson J."/>
            <person name="Nolan M."/>
            <person name="Tritt A."/>
            <person name="Barry K.W."/>
            <person name="Grigoriev I.V."/>
            <person name="Nagy L.G."/>
            <person name="Hibbett D."/>
            <person name="Henrissat B."/>
            <person name="Matheny P.B."/>
            <person name="Labbe J."/>
            <person name="Martin F.M."/>
        </authorList>
    </citation>
    <scope>NUCLEOTIDE SEQUENCE</scope>
    <source>
        <strain evidence="1">FP105234-sp</strain>
    </source>
</reference>